<keyword evidence="3" id="KW-1185">Reference proteome</keyword>
<dbReference type="Proteomes" id="UP000321514">
    <property type="component" value="Unassembled WGS sequence"/>
</dbReference>
<organism evidence="1 4">
    <name type="scientific">Myxococcus fulvus</name>
    <dbReference type="NCBI Taxonomy" id="33"/>
    <lineage>
        <taxon>Bacteria</taxon>
        <taxon>Pseudomonadati</taxon>
        <taxon>Myxococcota</taxon>
        <taxon>Myxococcia</taxon>
        <taxon>Myxococcales</taxon>
        <taxon>Cystobacterineae</taxon>
        <taxon>Myxococcaceae</taxon>
        <taxon>Myxococcus</taxon>
    </lineage>
</organism>
<evidence type="ECO:0008006" key="5">
    <source>
        <dbReference type="Google" id="ProtNLM"/>
    </source>
</evidence>
<protein>
    <recommendedName>
        <fullName evidence="5">Lipoprotein</fullName>
    </recommendedName>
</protein>
<accession>A0A511T3I0</accession>
<name>A0A511T3I0_MYXFU</name>
<gene>
    <name evidence="1" type="ORF">MFU01_35040</name>
    <name evidence="2" type="ORF">SAMN05443572_106104</name>
</gene>
<reference evidence="1 4" key="2">
    <citation type="submission" date="2019-07" db="EMBL/GenBank/DDBJ databases">
        <title>Whole genome shotgun sequence of Myxococcus fulvus NBRC 100333.</title>
        <authorList>
            <person name="Hosoyama A."/>
            <person name="Uohara A."/>
            <person name="Ohji S."/>
            <person name="Ichikawa N."/>
        </authorList>
    </citation>
    <scope>NUCLEOTIDE SEQUENCE [LARGE SCALE GENOMIC DNA]</scope>
    <source>
        <strain evidence="1 4">NBRC 100333</strain>
    </source>
</reference>
<reference evidence="2 3" key="1">
    <citation type="submission" date="2016-10" db="EMBL/GenBank/DDBJ databases">
        <authorList>
            <person name="Varghese N."/>
            <person name="Submissions S."/>
        </authorList>
    </citation>
    <scope>NUCLEOTIDE SEQUENCE [LARGE SCALE GENOMIC DNA]</scope>
    <source>
        <strain evidence="2 3">DSM 16525</strain>
    </source>
</reference>
<comment type="caution">
    <text evidence="1">The sequence shown here is derived from an EMBL/GenBank/DDBJ whole genome shotgun (WGS) entry which is preliminary data.</text>
</comment>
<proteinExistence type="predicted"/>
<dbReference type="PROSITE" id="PS51257">
    <property type="entry name" value="PROKAR_LIPOPROTEIN"/>
    <property type="match status" value="1"/>
</dbReference>
<sequence>MRGILGGLLTSALLMGCGGSEGDTNAPPPETQGGQVTASALCTSAYLTKYYNKTYTEVLGTLTCVCGAAPVFEGTLTPYPKTYNQSACP</sequence>
<dbReference type="EMBL" id="FOIB01000006">
    <property type="protein sequence ID" value="SEU20161.1"/>
    <property type="molecule type" value="Genomic_DNA"/>
</dbReference>
<dbReference type="AlphaFoldDB" id="A0A511T3I0"/>
<dbReference type="EMBL" id="BJXR01000028">
    <property type="protein sequence ID" value="GEN08467.1"/>
    <property type="molecule type" value="Genomic_DNA"/>
</dbReference>
<evidence type="ECO:0000313" key="2">
    <source>
        <dbReference type="EMBL" id="SEU20161.1"/>
    </source>
</evidence>
<dbReference type="Proteomes" id="UP000183760">
    <property type="component" value="Unassembled WGS sequence"/>
</dbReference>
<dbReference type="RefSeq" id="WP_074955918.1">
    <property type="nucleotide sequence ID" value="NZ_BJXR01000028.1"/>
</dbReference>
<evidence type="ECO:0000313" key="1">
    <source>
        <dbReference type="EMBL" id="GEN08467.1"/>
    </source>
</evidence>
<dbReference type="OrthoDB" id="9947088at2"/>
<evidence type="ECO:0000313" key="3">
    <source>
        <dbReference type="Proteomes" id="UP000183760"/>
    </source>
</evidence>
<evidence type="ECO:0000313" key="4">
    <source>
        <dbReference type="Proteomes" id="UP000321514"/>
    </source>
</evidence>